<gene>
    <name evidence="2" type="ORF">JFL43_08890</name>
</gene>
<evidence type="ECO:0000313" key="2">
    <source>
        <dbReference type="EMBL" id="MBK3494975.1"/>
    </source>
</evidence>
<evidence type="ECO:0000256" key="1">
    <source>
        <dbReference type="SAM" id="Phobius"/>
    </source>
</evidence>
<feature type="transmembrane region" description="Helical" evidence="1">
    <location>
        <begin position="7"/>
        <end position="27"/>
    </location>
</feature>
<keyword evidence="1" id="KW-0812">Transmembrane</keyword>
<keyword evidence="1" id="KW-1133">Transmembrane helix</keyword>
<proteinExistence type="predicted"/>
<accession>A0ABS1H6D7</accession>
<keyword evidence="3" id="KW-1185">Reference proteome</keyword>
<dbReference type="EMBL" id="JAEOAH010000008">
    <property type="protein sequence ID" value="MBK3494975.1"/>
    <property type="molecule type" value="Genomic_DNA"/>
</dbReference>
<reference evidence="2 3" key="1">
    <citation type="submission" date="2020-12" db="EMBL/GenBank/DDBJ databases">
        <title>YIM B01967 draft genome.</title>
        <authorList>
            <person name="Yan X."/>
        </authorList>
    </citation>
    <scope>NUCLEOTIDE SEQUENCE [LARGE SCALE GENOMIC DNA]</scope>
    <source>
        <strain evidence="2 3">YIM B01967</strain>
    </source>
</reference>
<keyword evidence="1" id="KW-0472">Membrane</keyword>
<organism evidence="2 3">
    <name type="scientific">Viridibacillus soli</name>
    <dbReference type="NCBI Taxonomy" id="2798301"/>
    <lineage>
        <taxon>Bacteria</taxon>
        <taxon>Bacillati</taxon>
        <taxon>Bacillota</taxon>
        <taxon>Bacilli</taxon>
        <taxon>Bacillales</taxon>
        <taxon>Caryophanaceae</taxon>
        <taxon>Viridibacillus</taxon>
    </lineage>
</organism>
<name>A0ABS1H6D7_9BACL</name>
<protein>
    <submittedName>
        <fullName evidence="2">Uncharacterized protein</fullName>
    </submittedName>
</protein>
<dbReference type="RefSeq" id="WP_200748760.1">
    <property type="nucleotide sequence ID" value="NZ_JAEOAH010000008.1"/>
</dbReference>
<feature type="transmembrane region" description="Helical" evidence="1">
    <location>
        <begin position="33"/>
        <end position="53"/>
    </location>
</feature>
<dbReference type="Proteomes" id="UP000618943">
    <property type="component" value="Unassembled WGS sequence"/>
</dbReference>
<sequence>MKDFNTAVFFIILGISLLAFSIIAPIHSPAVRAVLLLLGINFCYRSIHAFSIIESKKRSTLNSTAYDE</sequence>
<comment type="caution">
    <text evidence="2">The sequence shown here is derived from an EMBL/GenBank/DDBJ whole genome shotgun (WGS) entry which is preliminary data.</text>
</comment>
<evidence type="ECO:0000313" key="3">
    <source>
        <dbReference type="Proteomes" id="UP000618943"/>
    </source>
</evidence>